<feature type="region of interest" description="Disordered" evidence="1">
    <location>
        <begin position="81"/>
        <end position="129"/>
    </location>
</feature>
<gene>
    <name evidence="2" type="ORF">GMRT_15644</name>
</gene>
<evidence type="ECO:0000256" key="1">
    <source>
        <dbReference type="SAM" id="MobiDB-lite"/>
    </source>
</evidence>
<feature type="region of interest" description="Disordered" evidence="1">
    <location>
        <begin position="380"/>
        <end position="409"/>
    </location>
</feature>
<protein>
    <submittedName>
        <fullName evidence="2">Uncharacterized protein</fullName>
    </submittedName>
</protein>
<accession>A0A4Z1SUZ4</accession>
<feature type="region of interest" description="Disordered" evidence="1">
    <location>
        <begin position="175"/>
        <end position="237"/>
    </location>
</feature>
<dbReference type="VEuPathDB" id="GiardiaDB:GMRT_15644"/>
<dbReference type="EMBL" id="VDLU01000002">
    <property type="protein sequence ID" value="TNJ28765.1"/>
    <property type="molecule type" value="Genomic_DNA"/>
</dbReference>
<comment type="caution">
    <text evidence="2">The sequence shown here is derived from an EMBL/GenBank/DDBJ whole genome shotgun (WGS) entry which is preliminary data.</text>
</comment>
<feature type="compositionally biased region" description="Pro residues" evidence="1">
    <location>
        <begin position="92"/>
        <end position="116"/>
    </location>
</feature>
<feature type="compositionally biased region" description="Basic and acidic residues" evidence="1">
    <location>
        <begin position="118"/>
        <end position="129"/>
    </location>
</feature>
<evidence type="ECO:0000313" key="3">
    <source>
        <dbReference type="Proteomes" id="UP000315496"/>
    </source>
</evidence>
<proteinExistence type="predicted"/>
<evidence type="ECO:0000313" key="2">
    <source>
        <dbReference type="EMBL" id="TNJ28765.1"/>
    </source>
</evidence>
<keyword evidence="3" id="KW-1185">Reference proteome</keyword>
<feature type="region of interest" description="Disordered" evidence="1">
    <location>
        <begin position="313"/>
        <end position="363"/>
    </location>
</feature>
<feature type="compositionally biased region" description="Polar residues" evidence="1">
    <location>
        <begin position="394"/>
        <end position="404"/>
    </location>
</feature>
<dbReference type="AlphaFoldDB" id="A0A4Z1SUZ4"/>
<sequence length="484" mass="52336">MSEAKQVPNSATQVLPTKAVICGGELLLPERVVINWDDTNFDNYFYTDDDDDGVKPASKSPVSSPVRYRVAYNLGDISPQRWPASLSTKQAPAPPAPSVPPSLSQPPISQPPPPIQRVPDKPSLEKAPADDPVVDLNVYQKLAASTVSTVEETTRAAAAAVARAQRIRNILANTQTGALSRGGGRTPSPQPDGHGRLVIAQSGIKDGYSNNPPQRAGSIRRDPIEPRQASRTRGSVDPALIKVSQTDQKEASRSISIRGMHTSTNTRVASPDVSGRTYQHHPIPPAYPPSSMGWPGAEHSQTQAALLAGTGQYRQVSPARNGASPIQSRARASEYLQPPPSRSSISLSPSRYRANSTGLDSQAPSTYIPKMVLPVGGEHLKQTASPPRHPVSRTGGTRTLTQPIRPNDSPHLSELQYMQMARTNTVQEVATMRPHDVPYSEASERIRRITALMNYQRDRAGKSPRMLRGSQTSQADAPYLPHGY</sequence>
<name>A0A4Z1SUZ4_GIAMU</name>
<reference evidence="2 3" key="1">
    <citation type="submission" date="2019-05" db="EMBL/GenBank/DDBJ databases">
        <title>The compact genome of Giardia muris reveals important steps in the evolution of intestinal protozoan parasites.</title>
        <authorList>
            <person name="Xu F."/>
            <person name="Jimenez-Gonzalez A."/>
            <person name="Einarsson E."/>
            <person name="Astvaldsson A."/>
            <person name="Peirasmaki D."/>
            <person name="Eckmann L."/>
            <person name="Andersson J.O."/>
            <person name="Svard S.G."/>
            <person name="Jerlstrom-Hultqvist J."/>
        </authorList>
    </citation>
    <scope>NUCLEOTIDE SEQUENCE [LARGE SCALE GENOMIC DNA]</scope>
    <source>
        <strain evidence="2 3">Roberts-Thomson</strain>
    </source>
</reference>
<feature type="region of interest" description="Disordered" evidence="1">
    <location>
        <begin position="457"/>
        <end position="484"/>
    </location>
</feature>
<dbReference type="Proteomes" id="UP000315496">
    <property type="component" value="Chromosome 2"/>
</dbReference>
<organism evidence="2 3">
    <name type="scientific">Giardia muris</name>
    <dbReference type="NCBI Taxonomy" id="5742"/>
    <lineage>
        <taxon>Eukaryota</taxon>
        <taxon>Metamonada</taxon>
        <taxon>Diplomonadida</taxon>
        <taxon>Hexamitidae</taxon>
        <taxon>Giardiinae</taxon>
        <taxon>Giardia</taxon>
    </lineage>
</organism>
<feature type="compositionally biased region" description="Polar residues" evidence="1">
    <location>
        <begin position="353"/>
        <end position="363"/>
    </location>
</feature>